<accession>A0A644XGH0</accession>
<organism evidence="1">
    <name type="scientific">bioreactor metagenome</name>
    <dbReference type="NCBI Taxonomy" id="1076179"/>
    <lineage>
        <taxon>unclassified sequences</taxon>
        <taxon>metagenomes</taxon>
        <taxon>ecological metagenomes</taxon>
    </lineage>
</organism>
<protein>
    <submittedName>
        <fullName evidence="1">Uncharacterized protein</fullName>
    </submittedName>
</protein>
<proteinExistence type="predicted"/>
<dbReference type="EMBL" id="VSSQ01002425">
    <property type="protein sequence ID" value="MPM15325.1"/>
    <property type="molecule type" value="Genomic_DNA"/>
</dbReference>
<name>A0A644XGH0_9ZZZZ</name>
<gene>
    <name evidence="1" type="ORF">SDC9_61693</name>
</gene>
<reference evidence="1" key="1">
    <citation type="submission" date="2019-08" db="EMBL/GenBank/DDBJ databases">
        <authorList>
            <person name="Kucharzyk K."/>
            <person name="Murdoch R.W."/>
            <person name="Higgins S."/>
            <person name="Loffler F."/>
        </authorList>
    </citation>
    <scope>NUCLEOTIDE SEQUENCE</scope>
</reference>
<comment type="caution">
    <text evidence="1">The sequence shown here is derived from an EMBL/GenBank/DDBJ whole genome shotgun (WGS) entry which is preliminary data.</text>
</comment>
<evidence type="ECO:0000313" key="1">
    <source>
        <dbReference type="EMBL" id="MPM15325.1"/>
    </source>
</evidence>
<sequence>MCVAAERYLDGIHPPAISCAAGIRVFDDRAPEAHGDAGGDAVRCCGAGLQGREQAENDREGKDER</sequence>
<dbReference type="AlphaFoldDB" id="A0A644XGH0"/>